<keyword evidence="2" id="KW-0808">Transferase</keyword>
<dbReference type="GO" id="GO:0003677">
    <property type="term" value="F:DNA binding"/>
    <property type="evidence" value="ECO:0007669"/>
    <property type="project" value="InterPro"/>
</dbReference>
<feature type="domain" description="Helicase C-terminal" evidence="5">
    <location>
        <begin position="278"/>
        <end position="426"/>
    </location>
</feature>
<reference evidence="6" key="1">
    <citation type="journal article" date="2021" name="Proc. Natl. Acad. Sci. U.S.A.">
        <title>A Catalog of Tens of Thousands of Viruses from Human Metagenomes Reveals Hidden Associations with Chronic Diseases.</title>
        <authorList>
            <person name="Tisza M.J."/>
            <person name="Buck C.B."/>
        </authorList>
    </citation>
    <scope>NUCLEOTIDE SEQUENCE</scope>
    <source>
        <strain evidence="6">CtnFV5</strain>
    </source>
</reference>
<dbReference type="PANTHER" id="PTHR45766:SF6">
    <property type="entry name" value="SWI_SNF-RELATED MATRIX-ASSOCIATED ACTIN-DEPENDENT REGULATOR OF CHROMATIN SUBFAMILY A-LIKE PROTEIN 1"/>
    <property type="match status" value="1"/>
</dbReference>
<feature type="domain" description="Helicase ATP-binding" evidence="4">
    <location>
        <begin position="39"/>
        <end position="185"/>
    </location>
</feature>
<dbReference type="InterPro" id="IPR014001">
    <property type="entry name" value="Helicase_ATP-bd"/>
</dbReference>
<evidence type="ECO:0000256" key="3">
    <source>
        <dbReference type="ARBA" id="ARBA00022801"/>
    </source>
</evidence>
<proteinExistence type="predicted"/>
<dbReference type="SMART" id="SM00487">
    <property type="entry name" value="DEXDc"/>
    <property type="match status" value="1"/>
</dbReference>
<keyword evidence="6" id="KW-0547">Nucleotide-binding</keyword>
<dbReference type="InterPro" id="IPR001091">
    <property type="entry name" value="RM_Methyltransferase"/>
</dbReference>
<protein>
    <submittedName>
        <fullName evidence="6">Helicase of the snf2 rad54 family</fullName>
    </submittedName>
</protein>
<dbReference type="InterPro" id="IPR002941">
    <property type="entry name" value="DNA_methylase_N4/N6"/>
</dbReference>
<name>A0A8S5L6Y4_9CAUD</name>
<keyword evidence="6" id="KW-0347">Helicase</keyword>
<dbReference type="GO" id="GO:0016787">
    <property type="term" value="F:hydrolase activity"/>
    <property type="evidence" value="ECO:0007669"/>
    <property type="project" value="UniProtKB-KW"/>
</dbReference>
<keyword evidence="6" id="KW-0067">ATP-binding</keyword>
<dbReference type="PANTHER" id="PTHR45766">
    <property type="entry name" value="DNA ANNEALING HELICASE AND ENDONUCLEASE ZRANB3 FAMILY MEMBER"/>
    <property type="match status" value="1"/>
</dbReference>
<dbReference type="SUPFAM" id="SSF52540">
    <property type="entry name" value="P-loop containing nucleoside triphosphate hydrolases"/>
    <property type="match status" value="2"/>
</dbReference>
<evidence type="ECO:0000256" key="1">
    <source>
        <dbReference type="ARBA" id="ARBA00022603"/>
    </source>
</evidence>
<accession>A0A8S5L6Y4</accession>
<evidence type="ECO:0000256" key="2">
    <source>
        <dbReference type="ARBA" id="ARBA00022679"/>
    </source>
</evidence>
<dbReference type="InterPro" id="IPR029063">
    <property type="entry name" value="SAM-dependent_MTases_sf"/>
</dbReference>
<dbReference type="GO" id="GO:0004386">
    <property type="term" value="F:helicase activity"/>
    <property type="evidence" value="ECO:0007669"/>
    <property type="project" value="UniProtKB-KW"/>
</dbReference>
<keyword evidence="3" id="KW-0378">Hydrolase</keyword>
<dbReference type="PROSITE" id="PS51192">
    <property type="entry name" value="HELICASE_ATP_BIND_1"/>
    <property type="match status" value="1"/>
</dbReference>
<dbReference type="Gene3D" id="3.40.50.150">
    <property type="entry name" value="Vaccinia Virus protein VP39"/>
    <property type="match status" value="1"/>
</dbReference>
<dbReference type="InterPro" id="IPR000330">
    <property type="entry name" value="SNF2_N"/>
</dbReference>
<organism evidence="6">
    <name type="scientific">Siphoviridae sp. ctnFV5</name>
    <dbReference type="NCBI Taxonomy" id="2823600"/>
    <lineage>
        <taxon>Viruses</taxon>
        <taxon>Duplodnaviria</taxon>
        <taxon>Heunggongvirae</taxon>
        <taxon>Uroviricota</taxon>
        <taxon>Caudoviricetes</taxon>
    </lineage>
</organism>
<dbReference type="InterPro" id="IPR027417">
    <property type="entry name" value="P-loop_NTPase"/>
</dbReference>
<evidence type="ECO:0000313" key="6">
    <source>
        <dbReference type="EMBL" id="DAD65671.1"/>
    </source>
</evidence>
<dbReference type="Gene3D" id="3.40.50.300">
    <property type="entry name" value="P-loop containing nucleotide triphosphate hydrolases"/>
    <property type="match status" value="2"/>
</dbReference>
<sequence length="753" mass="87715">MNEYQKFLKSKERKTIEAGFELPDKELNPNLFDFQRYIVSKALRMGRYAIFADCGLGKTLMQLEWAHQVSKYTQKPVLILCPLAVAYQTIQEGQKFSIEVQKYHDNEPLQGVYISNYEQLDNINTTQFVGVVLDESSILKNFTGKYKNQLIKEFKNTPYKLCCTATPSPNDLNEIGNHSEFLNVLDAQDMRAKWFVRDEGMNNYRLKGHATNDFYGWISSWATMLTKPSDIGFSAEGYELPKLNYIEKEIQTQKRDNGMLFNPYSVSATEFQKELRNTLDQRIEAVAEIVNNSDEAFIVWVNQNEEEKKVLELIPDAVAVNGSEKTETKEKKLIGFANGEFRVLVTKKKIAQFGMNFQNCHNQIFASLDFSFEGTYQAVRRSYRFGQTKEVNIYFITTDTMENVKQTRERKEQQFKEMQAQMNKFINGNSFGLLNSYKFKEVKTPNYWLMKGDSCIEIKRIPDNSVDLIIFSPPFSSLFTYSNYIHDMGNNESHEEFFKQYTFLLHDLYRILKPGRLMVCHTKDLAVYKNSSGYTGLYDFTGDHHRAVEAVGFKYHSKVNIWTDPVLEMQRTKTQRLLYKQLRKDSSYTGVGLPEYCTIFRKWEGDEGSWTPINNKNKENFPLEVWQHWASPTWNVEKGDIEHLHEVMEVYKVNTWFDIKRTDVLNGKKEATDLGDEKHIAPLQLSVIKRCIQMWSNKGETVFTPFLGIGSEIYEAVSLERYGIGIELKDKYFETAVKNINMVTEKQRQLTLF</sequence>
<dbReference type="Pfam" id="PF01555">
    <property type="entry name" value="N6_N4_Mtase"/>
    <property type="match status" value="1"/>
</dbReference>
<dbReference type="GO" id="GO:0005524">
    <property type="term" value="F:ATP binding"/>
    <property type="evidence" value="ECO:0007669"/>
    <property type="project" value="InterPro"/>
</dbReference>
<dbReference type="PROSITE" id="PS51194">
    <property type="entry name" value="HELICASE_CTER"/>
    <property type="match status" value="1"/>
</dbReference>
<evidence type="ECO:0000259" key="5">
    <source>
        <dbReference type="PROSITE" id="PS51194"/>
    </source>
</evidence>
<dbReference type="PRINTS" id="PR00508">
    <property type="entry name" value="S21N4MTFRASE"/>
</dbReference>
<dbReference type="GO" id="GO:0008170">
    <property type="term" value="F:N-methyltransferase activity"/>
    <property type="evidence" value="ECO:0007669"/>
    <property type="project" value="InterPro"/>
</dbReference>
<keyword evidence="1" id="KW-0489">Methyltransferase</keyword>
<dbReference type="EMBL" id="BK014647">
    <property type="protein sequence ID" value="DAD65671.1"/>
    <property type="molecule type" value="Genomic_DNA"/>
</dbReference>
<evidence type="ECO:0000259" key="4">
    <source>
        <dbReference type="PROSITE" id="PS51192"/>
    </source>
</evidence>
<dbReference type="Pfam" id="PF00176">
    <property type="entry name" value="SNF2-rel_dom"/>
    <property type="match status" value="1"/>
</dbReference>
<dbReference type="InterPro" id="IPR001650">
    <property type="entry name" value="Helicase_C-like"/>
</dbReference>
<dbReference type="Pfam" id="PF00271">
    <property type="entry name" value="Helicase_C"/>
    <property type="match status" value="1"/>
</dbReference>
<dbReference type="GO" id="GO:0032259">
    <property type="term" value="P:methylation"/>
    <property type="evidence" value="ECO:0007669"/>
    <property type="project" value="UniProtKB-KW"/>
</dbReference>
<dbReference type="SUPFAM" id="SSF53335">
    <property type="entry name" value="S-adenosyl-L-methionine-dependent methyltransferases"/>
    <property type="match status" value="1"/>
</dbReference>